<dbReference type="Gene3D" id="3.40.50.720">
    <property type="entry name" value="NAD(P)-binding Rossmann-like Domain"/>
    <property type="match status" value="1"/>
</dbReference>
<dbReference type="CDD" id="cd00755">
    <property type="entry name" value="YgdL_like"/>
    <property type="match status" value="1"/>
</dbReference>
<dbReference type="GO" id="GO:0061503">
    <property type="term" value="F:tRNA threonylcarbamoyladenosine dehydratase"/>
    <property type="evidence" value="ECO:0007669"/>
    <property type="project" value="TreeGrafter"/>
</dbReference>
<dbReference type="EMBL" id="CTRP01000012">
    <property type="protein sequence ID" value="CQR72990.1"/>
    <property type="molecule type" value="Genomic_DNA"/>
</dbReference>
<sequence length="253" mass="27740">MLHEFSRTELLIGTEGLSKLAKSKVAVFGIGGVGTYVVEGLVRSGVGKFVLVDDDCICLTNINRQLHATRKTIGKFKVEVMRERILEINPKAEVTVFQEFYLPDTADKLLADDYTYIVDAIDTVTGKLDLVVRAKAKNIPVISSMGAGNKLDPTQFEVTDIFRTSVCPLAKVMRQELRKRGITSLKVVYSKEAPLTPVETESSSCSEGCICPQETTRKCTSRHQIPGSIAFVPSVAGLIIAGEVVKDIVFDRK</sequence>
<dbReference type="SUPFAM" id="SSF69572">
    <property type="entry name" value="Activating enzymes of the ubiquitin-like proteins"/>
    <property type="match status" value="1"/>
</dbReference>
<reference evidence="3" key="1">
    <citation type="submission" date="2015-03" db="EMBL/GenBank/DDBJ databases">
        <authorList>
            <person name="Nijsse Bart"/>
        </authorList>
    </citation>
    <scope>NUCLEOTIDE SEQUENCE [LARGE SCALE GENOMIC DNA]</scope>
</reference>
<dbReference type="AlphaFoldDB" id="A0A0U1KZZ0"/>
<keyword evidence="3" id="KW-1185">Reference proteome</keyword>
<evidence type="ECO:0000313" key="3">
    <source>
        <dbReference type="Proteomes" id="UP000049855"/>
    </source>
</evidence>
<dbReference type="PANTHER" id="PTHR43267:SF1">
    <property type="entry name" value="TRNA THREONYLCARBAMOYLADENOSINE DEHYDRATASE"/>
    <property type="match status" value="1"/>
</dbReference>
<dbReference type="Proteomes" id="UP000049855">
    <property type="component" value="Unassembled WGS sequence"/>
</dbReference>
<accession>A0A0U1KZZ0</accession>
<dbReference type="Pfam" id="PF00899">
    <property type="entry name" value="ThiF"/>
    <property type="match status" value="1"/>
</dbReference>
<dbReference type="RefSeq" id="WP_021167803.1">
    <property type="nucleotide sequence ID" value="NZ_CTRP01000012.1"/>
</dbReference>
<dbReference type="PANTHER" id="PTHR43267">
    <property type="entry name" value="TRNA THREONYLCARBAMOYLADENOSINE DEHYDRATASE"/>
    <property type="match status" value="1"/>
</dbReference>
<feature type="domain" description="THIF-type NAD/FAD binding fold" evidence="1">
    <location>
        <begin position="10"/>
        <end position="246"/>
    </location>
</feature>
<dbReference type="InterPro" id="IPR000594">
    <property type="entry name" value="ThiF_NAD_FAD-bd"/>
</dbReference>
<dbReference type="InterPro" id="IPR045886">
    <property type="entry name" value="ThiF/MoeB/HesA"/>
</dbReference>
<gene>
    <name evidence="2" type="ORF">SpAn4DRAFT_2222</name>
</gene>
<proteinExistence type="predicted"/>
<dbReference type="FunFam" id="3.40.50.720:FF:000141">
    <property type="entry name" value="tRNA threonylcarbamoyladenosine dehydratase"/>
    <property type="match status" value="1"/>
</dbReference>
<evidence type="ECO:0000313" key="2">
    <source>
        <dbReference type="EMBL" id="CQR72990.1"/>
    </source>
</evidence>
<name>A0A0U1KZZ0_9FIRM</name>
<dbReference type="InterPro" id="IPR035985">
    <property type="entry name" value="Ubiquitin-activating_enz"/>
</dbReference>
<organism evidence="2 3">
    <name type="scientific">Sporomusa ovata</name>
    <dbReference type="NCBI Taxonomy" id="2378"/>
    <lineage>
        <taxon>Bacteria</taxon>
        <taxon>Bacillati</taxon>
        <taxon>Bacillota</taxon>
        <taxon>Negativicutes</taxon>
        <taxon>Selenomonadales</taxon>
        <taxon>Sporomusaceae</taxon>
        <taxon>Sporomusa</taxon>
    </lineage>
</organism>
<dbReference type="GO" id="GO:0061504">
    <property type="term" value="P:cyclic threonylcarbamoyladenosine biosynthetic process"/>
    <property type="evidence" value="ECO:0007669"/>
    <property type="project" value="TreeGrafter"/>
</dbReference>
<evidence type="ECO:0000259" key="1">
    <source>
        <dbReference type="Pfam" id="PF00899"/>
    </source>
</evidence>
<dbReference type="GO" id="GO:0008641">
    <property type="term" value="F:ubiquitin-like modifier activating enzyme activity"/>
    <property type="evidence" value="ECO:0007669"/>
    <property type="project" value="InterPro"/>
</dbReference>
<protein>
    <submittedName>
        <fullName evidence="2">CsdL (EC-YgdL) protein of the HesA/MoeB/ThiF family, part of the CsdA-E-L sulfur transfer pathway</fullName>
    </submittedName>
</protein>